<keyword evidence="3" id="KW-0808">Transferase</keyword>
<keyword evidence="7" id="KW-0862">Zinc</keyword>
<dbReference type="PANTHER" id="PTHR22937">
    <property type="entry name" value="E3 UBIQUITIN-PROTEIN LIGASE RNF165"/>
    <property type="match status" value="1"/>
</dbReference>
<dbReference type="InterPro" id="IPR045191">
    <property type="entry name" value="MBR1/2-like"/>
</dbReference>
<dbReference type="InterPro" id="IPR001841">
    <property type="entry name" value="Znf_RING"/>
</dbReference>
<keyword evidence="6" id="KW-0833">Ubl conjugation pathway</keyword>
<dbReference type="AlphaFoldDB" id="A0AAV8SP68"/>
<dbReference type="GO" id="GO:0008270">
    <property type="term" value="F:zinc ion binding"/>
    <property type="evidence" value="ECO:0007669"/>
    <property type="project" value="UniProtKB-KW"/>
</dbReference>
<dbReference type="PROSITE" id="PS50089">
    <property type="entry name" value="ZF_RING_2"/>
    <property type="match status" value="1"/>
</dbReference>
<evidence type="ECO:0000259" key="10">
    <source>
        <dbReference type="PROSITE" id="PS50089"/>
    </source>
</evidence>
<dbReference type="GO" id="GO:0061630">
    <property type="term" value="F:ubiquitin protein ligase activity"/>
    <property type="evidence" value="ECO:0007669"/>
    <property type="project" value="UniProtKB-EC"/>
</dbReference>
<evidence type="ECO:0000256" key="6">
    <source>
        <dbReference type="ARBA" id="ARBA00022786"/>
    </source>
</evidence>
<keyword evidence="12" id="KW-1185">Reference proteome</keyword>
<proteinExistence type="predicted"/>
<evidence type="ECO:0000256" key="5">
    <source>
        <dbReference type="ARBA" id="ARBA00022771"/>
    </source>
</evidence>
<evidence type="ECO:0000313" key="12">
    <source>
        <dbReference type="Proteomes" id="UP001159364"/>
    </source>
</evidence>
<evidence type="ECO:0000256" key="2">
    <source>
        <dbReference type="ARBA" id="ARBA00012483"/>
    </source>
</evidence>
<name>A0AAV8SP68_9ROSI</name>
<comment type="catalytic activity">
    <reaction evidence="1">
        <text>S-ubiquitinyl-[E2 ubiquitin-conjugating enzyme]-L-cysteine + [acceptor protein]-L-lysine = [E2 ubiquitin-conjugating enzyme]-L-cysteine + N(6)-ubiquitinyl-[acceptor protein]-L-lysine.</text>
        <dbReference type="EC" id="2.3.2.27"/>
    </reaction>
</comment>
<evidence type="ECO:0000313" key="11">
    <source>
        <dbReference type="EMBL" id="KAJ8754077.1"/>
    </source>
</evidence>
<evidence type="ECO:0000256" key="9">
    <source>
        <dbReference type="SAM" id="MobiDB-lite"/>
    </source>
</evidence>
<comment type="caution">
    <text evidence="11">The sequence shown here is derived from an EMBL/GenBank/DDBJ whole genome shotgun (WGS) entry which is preliminary data.</text>
</comment>
<dbReference type="Proteomes" id="UP001159364">
    <property type="component" value="Linkage Group LG09"/>
</dbReference>
<feature type="compositionally biased region" description="Low complexity" evidence="9">
    <location>
        <begin position="168"/>
        <end position="194"/>
    </location>
</feature>
<dbReference type="Gene3D" id="3.30.40.10">
    <property type="entry name" value="Zinc/RING finger domain, C3HC4 (zinc finger)"/>
    <property type="match status" value="1"/>
</dbReference>
<reference evidence="11 12" key="1">
    <citation type="submission" date="2021-09" db="EMBL/GenBank/DDBJ databases">
        <title>Genomic insights and catalytic innovation underlie evolution of tropane alkaloids biosynthesis.</title>
        <authorList>
            <person name="Wang Y.-J."/>
            <person name="Tian T."/>
            <person name="Huang J.-P."/>
            <person name="Huang S.-X."/>
        </authorList>
    </citation>
    <scope>NUCLEOTIDE SEQUENCE [LARGE SCALE GENOMIC DNA]</scope>
    <source>
        <strain evidence="11">KIB-2018</strain>
        <tissue evidence="11">Leaf</tissue>
    </source>
</reference>
<dbReference type="EMBL" id="JAIWQS010000009">
    <property type="protein sequence ID" value="KAJ8754077.1"/>
    <property type="molecule type" value="Genomic_DNA"/>
</dbReference>
<dbReference type="CDD" id="cd16469">
    <property type="entry name" value="RING-H2_RNF24-like"/>
    <property type="match status" value="1"/>
</dbReference>
<dbReference type="SMART" id="SM00184">
    <property type="entry name" value="RING"/>
    <property type="match status" value="1"/>
</dbReference>
<accession>A0AAV8SP68</accession>
<protein>
    <recommendedName>
        <fullName evidence="2">RING-type E3 ubiquitin transferase</fullName>
        <ecNumber evidence="2">2.3.2.27</ecNumber>
    </recommendedName>
</protein>
<feature type="region of interest" description="Disordered" evidence="9">
    <location>
        <begin position="340"/>
        <end position="367"/>
    </location>
</feature>
<dbReference type="InterPro" id="IPR013083">
    <property type="entry name" value="Znf_RING/FYVE/PHD"/>
</dbReference>
<sequence>MVVVLIPEHNLYWPKSDMVMEHRRFLNPPQNFENEQDQHWNHAHMEQLYTNMARTVPVENASFCYPVENTSVNGVHFTPPWSSAPTMNGYFSSSHGVEVSYHQPDLSVPPQDPFLHSSSAGNFCTFPENYSHLASSSNYHRQTFHHVEDGFVDLTMGNGRGPHKRKSPGIPSSSERSSTIRYNDAGSSSELPLSLELRQEKSNLDPQRMPMEQLNMNSSYRGNLSLHAEGSTRNVRSKPALDVEYSLATNLPGIHSNDSFSTTHPVDRPTSLDFQGQCSSASTHEWNHARMSPPRGRIVNSDVGDFGRDTNYFPVGNSMCNPPLEVRGYQRDFYSRRNSASLSSHVASRHSERSIRSGHSLRSSPSFRVSSGSIRLGHIVPSDDNLELVPENYYFRQQRQLFTPAWQSGDRNGRSRVSNERYRSLPTEAALHDRFSSEGLMTVEHPHFYRSRNMFDQHRDMRLDIDNMSYEELLALGERIGHVNTGLSEESMSKCLIVTLQNCSDHKEGICAICLEEYQNMDDIGGLRSCGHEYHVSCIKKWLSMKNSCPICKTSALEDNLKDG</sequence>
<evidence type="ECO:0000256" key="4">
    <source>
        <dbReference type="ARBA" id="ARBA00022723"/>
    </source>
</evidence>
<keyword evidence="5 8" id="KW-0863">Zinc-finger</keyword>
<dbReference type="PANTHER" id="PTHR22937:SF174">
    <property type="entry name" value="RING-TYPE E3 UBIQUITIN TRANSFERASE"/>
    <property type="match status" value="1"/>
</dbReference>
<evidence type="ECO:0000256" key="1">
    <source>
        <dbReference type="ARBA" id="ARBA00000900"/>
    </source>
</evidence>
<gene>
    <name evidence="11" type="ORF">K2173_001975</name>
</gene>
<evidence type="ECO:0000256" key="3">
    <source>
        <dbReference type="ARBA" id="ARBA00022679"/>
    </source>
</evidence>
<dbReference type="Pfam" id="PF13639">
    <property type="entry name" value="zf-RING_2"/>
    <property type="match status" value="1"/>
</dbReference>
<dbReference type="SUPFAM" id="SSF57850">
    <property type="entry name" value="RING/U-box"/>
    <property type="match status" value="1"/>
</dbReference>
<organism evidence="11 12">
    <name type="scientific">Erythroxylum novogranatense</name>
    <dbReference type="NCBI Taxonomy" id="1862640"/>
    <lineage>
        <taxon>Eukaryota</taxon>
        <taxon>Viridiplantae</taxon>
        <taxon>Streptophyta</taxon>
        <taxon>Embryophyta</taxon>
        <taxon>Tracheophyta</taxon>
        <taxon>Spermatophyta</taxon>
        <taxon>Magnoliopsida</taxon>
        <taxon>eudicotyledons</taxon>
        <taxon>Gunneridae</taxon>
        <taxon>Pentapetalae</taxon>
        <taxon>rosids</taxon>
        <taxon>fabids</taxon>
        <taxon>Malpighiales</taxon>
        <taxon>Erythroxylaceae</taxon>
        <taxon>Erythroxylum</taxon>
    </lineage>
</organism>
<feature type="region of interest" description="Disordered" evidence="9">
    <location>
        <begin position="156"/>
        <end position="194"/>
    </location>
</feature>
<keyword evidence="4" id="KW-0479">Metal-binding</keyword>
<evidence type="ECO:0000256" key="8">
    <source>
        <dbReference type="PROSITE-ProRule" id="PRU00175"/>
    </source>
</evidence>
<feature type="region of interest" description="Disordered" evidence="9">
    <location>
        <begin position="256"/>
        <end position="279"/>
    </location>
</feature>
<dbReference type="EC" id="2.3.2.27" evidence="2"/>
<evidence type="ECO:0000256" key="7">
    <source>
        <dbReference type="ARBA" id="ARBA00022833"/>
    </source>
</evidence>
<feature type="domain" description="RING-type" evidence="10">
    <location>
        <begin position="511"/>
        <end position="553"/>
    </location>
</feature>